<keyword evidence="3 4" id="KW-0326">Glycosidase</keyword>
<evidence type="ECO:0000259" key="6">
    <source>
        <dbReference type="Pfam" id="PF01301"/>
    </source>
</evidence>
<evidence type="ECO:0000256" key="2">
    <source>
        <dbReference type="ARBA" id="ARBA00022801"/>
    </source>
</evidence>
<dbReference type="SUPFAM" id="SSF51445">
    <property type="entry name" value="(Trans)glycosidases"/>
    <property type="match status" value="1"/>
</dbReference>
<dbReference type="InterPro" id="IPR018954">
    <property type="entry name" value="Betagal_dom2"/>
</dbReference>
<dbReference type="PANTHER" id="PTHR23421">
    <property type="entry name" value="BETA-GALACTOSIDASE RELATED"/>
    <property type="match status" value="1"/>
</dbReference>
<comment type="caution">
    <text evidence="8">The sequence shown here is derived from an EMBL/GenBank/DDBJ whole genome shotgun (WGS) entry which is preliminary data.</text>
</comment>
<dbReference type="InterPro" id="IPR017853">
    <property type="entry name" value="GH"/>
</dbReference>
<evidence type="ECO:0000256" key="5">
    <source>
        <dbReference type="RuleBase" id="RU003679"/>
    </source>
</evidence>
<dbReference type="Proteomes" id="UP000295632">
    <property type="component" value="Unassembled WGS sequence"/>
</dbReference>
<evidence type="ECO:0000256" key="1">
    <source>
        <dbReference type="ARBA" id="ARBA00009809"/>
    </source>
</evidence>
<comment type="similarity">
    <text evidence="1 5">Belongs to the glycosyl hydrolase 35 family.</text>
</comment>
<keyword evidence="2 4" id="KW-0378">Hydrolase</keyword>
<dbReference type="AlphaFoldDB" id="A0A4R6U6D5"/>
<dbReference type="InterPro" id="IPR001944">
    <property type="entry name" value="Glycoside_Hdrlase_35"/>
</dbReference>
<feature type="domain" description="Glycoside hydrolase 35 catalytic" evidence="6">
    <location>
        <begin position="41"/>
        <end position="190"/>
    </location>
</feature>
<dbReference type="RefSeq" id="WP_133579751.1">
    <property type="nucleotide sequence ID" value="NZ_SNYJ01000004.1"/>
</dbReference>
<organism evidence="8 9">
    <name type="scientific">Aureibacillus halotolerans</name>
    <dbReference type="NCBI Taxonomy" id="1508390"/>
    <lineage>
        <taxon>Bacteria</taxon>
        <taxon>Bacillati</taxon>
        <taxon>Bacillota</taxon>
        <taxon>Bacilli</taxon>
        <taxon>Bacillales</taxon>
        <taxon>Bacillaceae</taxon>
        <taxon>Aureibacillus</taxon>
    </lineage>
</organism>
<dbReference type="InterPro" id="IPR019801">
    <property type="entry name" value="Glyco_hydro_35_CS"/>
</dbReference>
<evidence type="ECO:0000313" key="8">
    <source>
        <dbReference type="EMBL" id="TDQ41152.1"/>
    </source>
</evidence>
<dbReference type="InterPro" id="IPR037110">
    <property type="entry name" value="Betagal_dom2_sf"/>
</dbReference>
<dbReference type="EC" id="3.2.1.23" evidence="4"/>
<protein>
    <recommendedName>
        <fullName evidence="4">Beta-galactosidase</fullName>
        <ecNumber evidence="4">3.2.1.23</ecNumber>
    </recommendedName>
</protein>
<dbReference type="GO" id="GO:0004565">
    <property type="term" value="F:beta-galactosidase activity"/>
    <property type="evidence" value="ECO:0007669"/>
    <property type="project" value="UniProtKB-EC"/>
</dbReference>
<feature type="domain" description="Glycoside hydrolase 35 catalytic" evidence="6">
    <location>
        <begin position="287"/>
        <end position="391"/>
    </location>
</feature>
<dbReference type="Pfam" id="PF10435">
    <property type="entry name" value="BetaGal_dom2"/>
    <property type="match status" value="1"/>
</dbReference>
<evidence type="ECO:0000256" key="4">
    <source>
        <dbReference type="RuleBase" id="RU000675"/>
    </source>
</evidence>
<dbReference type="InterPro" id="IPR031330">
    <property type="entry name" value="Gly_Hdrlase_35_cat"/>
</dbReference>
<dbReference type="EMBL" id="SNYJ01000004">
    <property type="protein sequence ID" value="TDQ41152.1"/>
    <property type="molecule type" value="Genomic_DNA"/>
</dbReference>
<comment type="catalytic activity">
    <reaction evidence="4">
        <text>Hydrolysis of terminal non-reducing beta-D-galactose residues in beta-D-galactosides.</text>
        <dbReference type="EC" id="3.2.1.23"/>
    </reaction>
</comment>
<accession>A0A4R6U6D5</accession>
<dbReference type="PRINTS" id="PR00742">
    <property type="entry name" value="GLHYDRLASE35"/>
</dbReference>
<gene>
    <name evidence="8" type="ORF">EV213_104150</name>
</gene>
<dbReference type="OrthoDB" id="9813184at2"/>
<dbReference type="PROSITE" id="PS01182">
    <property type="entry name" value="GLYCOSYL_HYDROL_F35"/>
    <property type="match status" value="1"/>
</dbReference>
<evidence type="ECO:0000259" key="7">
    <source>
        <dbReference type="Pfam" id="PF10435"/>
    </source>
</evidence>
<name>A0A4R6U6D5_9BACI</name>
<feature type="domain" description="Beta-galactosidase" evidence="7">
    <location>
        <begin position="425"/>
        <end position="561"/>
    </location>
</feature>
<reference evidence="8 9" key="1">
    <citation type="submission" date="2019-03" db="EMBL/GenBank/DDBJ databases">
        <title>Genomic Encyclopedia of Type Strains, Phase IV (KMG-IV): sequencing the most valuable type-strain genomes for metagenomic binning, comparative biology and taxonomic classification.</title>
        <authorList>
            <person name="Goeker M."/>
        </authorList>
    </citation>
    <scope>NUCLEOTIDE SEQUENCE [LARGE SCALE GENOMIC DNA]</scope>
    <source>
        <strain evidence="8 9">DSM 28697</strain>
    </source>
</reference>
<dbReference type="GO" id="GO:0005975">
    <property type="term" value="P:carbohydrate metabolic process"/>
    <property type="evidence" value="ECO:0007669"/>
    <property type="project" value="InterPro"/>
</dbReference>
<dbReference type="Gene3D" id="2.102.20.10">
    <property type="entry name" value="Beta-galactosidase, domain 2"/>
    <property type="match status" value="1"/>
</dbReference>
<keyword evidence="9" id="KW-1185">Reference proteome</keyword>
<dbReference type="Gene3D" id="3.20.20.80">
    <property type="entry name" value="Glycosidases"/>
    <property type="match status" value="1"/>
</dbReference>
<evidence type="ECO:0000256" key="3">
    <source>
        <dbReference type="ARBA" id="ARBA00023295"/>
    </source>
</evidence>
<sequence length="784" mass="88908">MKTYTIKVANLHKDIYPALPHLKGVHPDGQTLQFTNYYLEMNDAPYFGISGEFHFSRYASERWDDELLKMKMAGINTVPTYVFWNHHEECQGVFDWEGDRDLRRFITLCQKHDLYAIVRIGPFAHGEGRNGGMPDWLFGRPFDLRSNDEEYLAFARRFYQEIAKQIEGLYFKDGGPIIAAQIENEYEHSAAPWEITTGTSQEWVTGGRDGDAHIKVLRKMAEEEGIITPFYTATGWGGAAAPTSEVLPLWGGYAFWPWIFYGDVKEHPATPEFIFRDYHNKQVVPFYNFEPMYDPESVPFACCEMGGGMTVFYNYRFALPYESVDAMTLIKVAGGCNMVGYYVFHGGSNPKGTETPFLNEGATPKISYDYQAPIGEFGQLRASYHRLKRLHLFFKTFQDSFNRTKTVLPDTNQTLEPEDADTLRYAVRGDGNSGYVFINTYQDHFAMKDQSDVAIELELDQETLRLPKEGGFSLAKNTSCVLPYQLDMSGAQLRYATAQLITKMAHEGTVYYVFFAPKGMTPEYAFERKTMKNWSKSAALEDETSIVFNVEAGASQAPLHFETADGQKVALLTLTDEESLRLWEIEVDAKQHLLLCEEAVLSEQGRLRIETSADQMNLSAFPNLSLEAEEGCTTQERNGDEGVFTSYVLEGSKPRQSNVDVTKVGGAKATLDFQPDQFDGVKELLLKVNYTGDIGYAFIDGELIHDNFNNGTTWEIGLKRYEKDLINKGMYLYVSPPKEQRHVKTDSPMAARKEDVDPSLAYISSIEVVPVYEWTLSIQSNDKS</sequence>
<proteinExistence type="inferred from homology"/>
<evidence type="ECO:0000313" key="9">
    <source>
        <dbReference type="Proteomes" id="UP000295632"/>
    </source>
</evidence>
<dbReference type="Pfam" id="PF01301">
    <property type="entry name" value="Glyco_hydro_35"/>
    <property type="match status" value="2"/>
</dbReference>